<evidence type="ECO:0000313" key="2">
    <source>
        <dbReference type="Proteomes" id="UP000434467"/>
    </source>
</evidence>
<evidence type="ECO:0000313" key="1">
    <source>
        <dbReference type="EMBL" id="AZV02382.1"/>
    </source>
</evidence>
<dbReference type="Proteomes" id="UP000434467">
    <property type="component" value="Segment"/>
</dbReference>
<keyword evidence="1" id="KW-0472">Membrane</keyword>
<reference evidence="1" key="1">
    <citation type="submission" date="2018-12" db="EMBL/GenBank/DDBJ databases">
        <authorList>
            <person name="Shneider M.M."/>
            <person name="Kabanova A.P."/>
            <person name="Korzhenkov A.A."/>
            <person name="Toschakov S.V."/>
            <person name="Miroshnikov K.A."/>
        </authorList>
    </citation>
    <scope>NUCLEOTIDE SEQUENCE [LARGE SCALE GENOMIC DNA]</scope>
</reference>
<dbReference type="NCBIfam" id="NF040465">
    <property type="entry name" value="T7_gp19.5"/>
    <property type="match status" value="1"/>
</dbReference>
<proteinExistence type="predicted"/>
<accession>A0A678ZT42</accession>
<keyword evidence="2" id="KW-1185">Reference proteome</keyword>
<dbReference type="EMBL" id="MK290739">
    <property type="protein sequence ID" value="AZV02382.1"/>
    <property type="molecule type" value="Genomic_DNA"/>
</dbReference>
<keyword evidence="1" id="KW-0812">Transmembrane</keyword>
<gene>
    <name evidence="1" type="ORF">Q19_50</name>
</gene>
<name>A0A678ZT42_9CAUD</name>
<organism evidence="1 2">
    <name type="scientific">Pectobacterium phage Q19</name>
    <dbReference type="NCBI Taxonomy" id="2500576"/>
    <lineage>
        <taxon>Viruses</taxon>
        <taxon>Duplodnaviria</taxon>
        <taxon>Heunggongvirae</taxon>
        <taxon>Uroviricota</taxon>
        <taxon>Caudoviricetes</taxon>
        <taxon>Autographivirales</taxon>
        <taxon>Autotranscriptaviridae</taxon>
        <taxon>Studiervirinae</taxon>
        <taxon>Maklayavirus</taxon>
        <taxon>Maklayavirus Q19</taxon>
    </lineage>
</organism>
<protein>
    <submittedName>
        <fullName evidence="1">Transmembrane protein</fullName>
    </submittedName>
</protein>
<sequence>MTMHRVSIGNLKLSLESEGMIVNITLYLIEQPNDNHKEETPMVNFMLTLLKHRVTWRFLLVLSASLGASGLLGFSDQLEAIGCALLTCGD</sequence>